<evidence type="ECO:0000313" key="2">
    <source>
        <dbReference type="EMBL" id="KFI40682.1"/>
    </source>
</evidence>
<evidence type="ECO:0000313" key="3">
    <source>
        <dbReference type="Proteomes" id="UP000029015"/>
    </source>
</evidence>
<evidence type="ECO:0000256" key="1">
    <source>
        <dbReference type="SAM" id="MobiDB-lite"/>
    </source>
</evidence>
<sequence length="100" mass="10470">MSELNLGDGLRKVMLAGIGALATGVEKSQEIVDQLVEKGELTVNQGKELNTELKRKAAANRQEAKDERAAADAKAQAETQSGGSMPTPTPGAVYNIKTGC</sequence>
<dbReference type="AlphaFoldDB" id="A0A086Z2D2"/>
<feature type="region of interest" description="Disordered" evidence="1">
    <location>
        <begin position="53"/>
        <end position="100"/>
    </location>
</feature>
<dbReference type="PATRIC" id="fig|1437605.7.peg.1078"/>
<dbReference type="EMBL" id="JGYK01000001">
    <property type="protein sequence ID" value="KFI40682.1"/>
    <property type="molecule type" value="Genomic_DNA"/>
</dbReference>
<dbReference type="eggNOG" id="COG3937">
    <property type="taxonomic scope" value="Bacteria"/>
</dbReference>
<protein>
    <recommendedName>
        <fullName evidence="4">Cytosolic protein</fullName>
    </recommendedName>
</protein>
<proteinExistence type="predicted"/>
<dbReference type="Proteomes" id="UP000029015">
    <property type="component" value="Unassembled WGS sequence"/>
</dbReference>
<accession>A0A086Z2D2</accession>
<dbReference type="KEGG" id="bact:AB656_05260"/>
<organism evidence="2 3">
    <name type="scientific">Bifidobacterium actinocoloniiforme DSM 22766</name>
    <dbReference type="NCBI Taxonomy" id="1437605"/>
    <lineage>
        <taxon>Bacteria</taxon>
        <taxon>Bacillati</taxon>
        <taxon>Actinomycetota</taxon>
        <taxon>Actinomycetes</taxon>
        <taxon>Bifidobacteriales</taxon>
        <taxon>Bifidobacteriaceae</taxon>
        <taxon>Bifidobacterium</taxon>
    </lineage>
</organism>
<gene>
    <name evidence="2" type="ORF">BACT_1386</name>
</gene>
<comment type="caution">
    <text evidence="2">The sequence shown here is derived from an EMBL/GenBank/DDBJ whole genome shotgun (WGS) entry which is preliminary data.</text>
</comment>
<reference evidence="2 3" key="1">
    <citation type="submission" date="2014-03" db="EMBL/GenBank/DDBJ databases">
        <title>Genomics of Bifidobacteria.</title>
        <authorList>
            <person name="Ventura M."/>
            <person name="Milani C."/>
            <person name="Lugli G.A."/>
        </authorList>
    </citation>
    <scope>NUCLEOTIDE SEQUENCE [LARGE SCALE GENOMIC DNA]</scope>
    <source>
        <strain evidence="2 3">DSM 22766</strain>
    </source>
</reference>
<dbReference type="STRING" id="1437605.AB656_05260"/>
<evidence type="ECO:0008006" key="4">
    <source>
        <dbReference type="Google" id="ProtNLM"/>
    </source>
</evidence>
<keyword evidence="3" id="KW-1185">Reference proteome</keyword>
<name>A0A086Z2D2_9BIFI</name>
<dbReference type="RefSeq" id="WP_051905388.1">
    <property type="nucleotide sequence ID" value="NZ_CP011786.1"/>
</dbReference>
<feature type="compositionally biased region" description="Basic and acidic residues" evidence="1">
    <location>
        <begin position="62"/>
        <end position="71"/>
    </location>
</feature>
<dbReference type="OrthoDB" id="2134917at2"/>